<dbReference type="CDD" id="cd16521">
    <property type="entry name" value="RING-HC_MKRN"/>
    <property type="match status" value="1"/>
</dbReference>
<evidence type="ECO:0000313" key="14">
    <source>
        <dbReference type="Proteomes" id="UP000614601"/>
    </source>
</evidence>
<dbReference type="PROSITE" id="PS00518">
    <property type="entry name" value="ZF_RING_1"/>
    <property type="match status" value="1"/>
</dbReference>
<feature type="zinc finger region" description="C3H1-type" evidence="9">
    <location>
        <begin position="1"/>
        <end position="24"/>
    </location>
</feature>
<keyword evidence="6 9" id="KW-0863">Zinc-finger</keyword>
<dbReference type="EMBL" id="CAJFDH010000004">
    <property type="protein sequence ID" value="CAD5219838.1"/>
    <property type="molecule type" value="Genomic_DNA"/>
</dbReference>
<dbReference type="GO" id="GO:0008270">
    <property type="term" value="F:zinc ion binding"/>
    <property type="evidence" value="ECO:0007669"/>
    <property type="project" value="UniProtKB-KW"/>
</dbReference>
<dbReference type="InterPro" id="IPR001841">
    <property type="entry name" value="Znf_RING"/>
</dbReference>
<feature type="region of interest" description="Disordered" evidence="10">
    <location>
        <begin position="45"/>
        <end position="68"/>
    </location>
</feature>
<dbReference type="FunFam" id="3.30.40.10:FF:000117">
    <property type="entry name" value="Probable E3 ubiquitin-protein ligase makorin-1"/>
    <property type="match status" value="1"/>
</dbReference>
<keyword evidence="14" id="KW-1185">Reference proteome</keyword>
<dbReference type="InterPro" id="IPR036855">
    <property type="entry name" value="Znf_CCCH_sf"/>
</dbReference>
<dbReference type="OrthoDB" id="411372at2759"/>
<evidence type="ECO:0000256" key="8">
    <source>
        <dbReference type="ARBA" id="ARBA00022833"/>
    </source>
</evidence>
<evidence type="ECO:0000256" key="10">
    <source>
        <dbReference type="SAM" id="MobiDB-lite"/>
    </source>
</evidence>
<dbReference type="InterPro" id="IPR017907">
    <property type="entry name" value="Znf_RING_CS"/>
</dbReference>
<dbReference type="Pfam" id="PF00097">
    <property type="entry name" value="zf-C3HC4"/>
    <property type="match status" value="1"/>
</dbReference>
<dbReference type="InterPro" id="IPR000571">
    <property type="entry name" value="Znf_CCCH"/>
</dbReference>
<evidence type="ECO:0000313" key="13">
    <source>
        <dbReference type="EMBL" id="CAD5219838.1"/>
    </source>
</evidence>
<dbReference type="Pfam" id="PF18044">
    <property type="entry name" value="zf-CCCH_4"/>
    <property type="match status" value="1"/>
</dbReference>
<dbReference type="Gene3D" id="3.30.40.10">
    <property type="entry name" value="Zinc/RING finger domain, C3HC4 (zinc finger)"/>
    <property type="match status" value="1"/>
</dbReference>
<comment type="catalytic activity">
    <reaction evidence="1">
        <text>S-ubiquitinyl-[E2 ubiquitin-conjugating enzyme]-L-cysteine + [acceptor protein]-L-lysine = [E2 ubiquitin-conjugating enzyme]-L-cysteine + N(6)-ubiquitinyl-[acceptor protein]-L-lysine.</text>
        <dbReference type="EC" id="2.3.2.27"/>
    </reaction>
</comment>
<dbReference type="InterPro" id="IPR013083">
    <property type="entry name" value="Znf_RING/FYVE/PHD"/>
</dbReference>
<dbReference type="PROSITE" id="PS50103">
    <property type="entry name" value="ZF_C3H1"/>
    <property type="match status" value="3"/>
</dbReference>
<dbReference type="SUPFAM" id="SSF90229">
    <property type="entry name" value="CCCH zinc finger"/>
    <property type="match status" value="1"/>
</dbReference>
<dbReference type="SMART" id="SM00184">
    <property type="entry name" value="RING"/>
    <property type="match status" value="1"/>
</dbReference>
<dbReference type="EC" id="2.3.2.27" evidence="2"/>
<dbReference type="GO" id="GO:0000209">
    <property type="term" value="P:protein polyubiquitination"/>
    <property type="evidence" value="ECO:0007669"/>
    <property type="project" value="InterPro"/>
</dbReference>
<reference evidence="13" key="1">
    <citation type="submission" date="2020-09" db="EMBL/GenBank/DDBJ databases">
        <authorList>
            <person name="Kikuchi T."/>
        </authorList>
    </citation>
    <scope>NUCLEOTIDE SEQUENCE</scope>
    <source>
        <strain evidence="13">SH1</strain>
    </source>
</reference>
<evidence type="ECO:0000256" key="7">
    <source>
        <dbReference type="ARBA" id="ARBA00022786"/>
    </source>
</evidence>
<evidence type="ECO:0000256" key="6">
    <source>
        <dbReference type="ARBA" id="ARBA00022771"/>
    </source>
</evidence>
<dbReference type="PROSITE" id="PS50089">
    <property type="entry name" value="ZF_RING_2"/>
    <property type="match status" value="1"/>
</dbReference>
<proteinExistence type="predicted"/>
<keyword evidence="4 9" id="KW-0479">Metal-binding</keyword>
<keyword evidence="8 9" id="KW-0862">Zinc</keyword>
<evidence type="ECO:0000256" key="1">
    <source>
        <dbReference type="ARBA" id="ARBA00000900"/>
    </source>
</evidence>
<dbReference type="SUPFAM" id="SSF57850">
    <property type="entry name" value="RING/U-box"/>
    <property type="match status" value="1"/>
</dbReference>
<organism evidence="13 14">
    <name type="scientific">Bursaphelenchus okinawaensis</name>
    <dbReference type="NCBI Taxonomy" id="465554"/>
    <lineage>
        <taxon>Eukaryota</taxon>
        <taxon>Metazoa</taxon>
        <taxon>Ecdysozoa</taxon>
        <taxon>Nematoda</taxon>
        <taxon>Chromadorea</taxon>
        <taxon>Rhabditida</taxon>
        <taxon>Tylenchina</taxon>
        <taxon>Tylenchomorpha</taxon>
        <taxon>Aphelenchoidea</taxon>
        <taxon>Aphelenchoididae</taxon>
        <taxon>Bursaphelenchus</taxon>
    </lineage>
</organism>
<evidence type="ECO:0000259" key="11">
    <source>
        <dbReference type="PROSITE" id="PS50089"/>
    </source>
</evidence>
<evidence type="ECO:0000256" key="3">
    <source>
        <dbReference type="ARBA" id="ARBA00022679"/>
    </source>
</evidence>
<evidence type="ECO:0000256" key="9">
    <source>
        <dbReference type="PROSITE-ProRule" id="PRU00723"/>
    </source>
</evidence>
<evidence type="ECO:0000259" key="12">
    <source>
        <dbReference type="PROSITE" id="PS50103"/>
    </source>
</evidence>
<dbReference type="InterPro" id="IPR041367">
    <property type="entry name" value="Znf-CCCH_4"/>
</dbReference>
<dbReference type="PANTHER" id="PTHR11224">
    <property type="entry name" value="MAKORIN-RELATED"/>
    <property type="match status" value="1"/>
</dbReference>
<dbReference type="InterPro" id="IPR045072">
    <property type="entry name" value="MKRN-like"/>
</dbReference>
<dbReference type="GO" id="GO:0061630">
    <property type="term" value="F:ubiquitin protein ligase activity"/>
    <property type="evidence" value="ECO:0007669"/>
    <property type="project" value="UniProtKB-EC"/>
</dbReference>
<dbReference type="Proteomes" id="UP000783686">
    <property type="component" value="Unassembled WGS sequence"/>
</dbReference>
<evidence type="ECO:0000256" key="2">
    <source>
        <dbReference type="ARBA" id="ARBA00012483"/>
    </source>
</evidence>
<keyword evidence="7" id="KW-0833">Ubl conjugation pathway</keyword>
<feature type="domain" description="C3H1-type" evidence="12">
    <location>
        <begin position="1"/>
        <end position="24"/>
    </location>
</feature>
<evidence type="ECO:0000256" key="4">
    <source>
        <dbReference type="ARBA" id="ARBA00022723"/>
    </source>
</evidence>
<feature type="domain" description="RING-type" evidence="11">
    <location>
        <begin position="171"/>
        <end position="221"/>
    </location>
</feature>
<feature type="domain" description="C3H1-type" evidence="12">
    <location>
        <begin position="97"/>
        <end position="125"/>
    </location>
</feature>
<protein>
    <recommendedName>
        <fullName evidence="2">RING-type E3 ubiquitin transferase</fullName>
        <ecNumber evidence="2">2.3.2.27</ecNumber>
    </recommendedName>
</protein>
<dbReference type="PANTHER" id="PTHR11224:SF10">
    <property type="entry name" value="IP09428P-RELATED"/>
    <property type="match status" value="1"/>
</dbReference>
<dbReference type="AlphaFoldDB" id="A0A811KTC1"/>
<feature type="domain" description="C3H1-type" evidence="12">
    <location>
        <begin position="250"/>
        <end position="280"/>
    </location>
</feature>
<comment type="caution">
    <text evidence="13">The sequence shown here is derived from an EMBL/GenBank/DDBJ whole genome shotgun (WGS) entry which is preliminary data.</text>
</comment>
<evidence type="ECO:0000256" key="5">
    <source>
        <dbReference type="ARBA" id="ARBA00022737"/>
    </source>
</evidence>
<accession>A0A811KTC1</accession>
<sequence length="331" mass="38226">MICKYYRSGKCEYGNNCRYDHVKEKPTVQKPATNKLQFKSIRNGFNNNIQDNKKKSDVPSSSKANTSTTTTKACNSWAKPLKFSVDAPAFVPRKLQLAELQLCPYFEVSGECAKGEECQLVHGDCCEMCCQFVLHPYNEESRKNHHRDCLAEHEKAMKEAFMVQVSSDKQCGICMENIVDIGARFGILQNCRHCFCLKCIREWRKKEEFEKKVVRSCPECRVRSDFIIPSSVWVEDQEEKDEIISTYQQNMKQKVCKYMASGVAEDCPFGNKCFYKHQLPDGSIVPGKSPQELRSRLNRRYNLADAFEIISSMELIQSRLFEDLWTDDESD</sequence>
<dbReference type="Gene3D" id="4.10.1000.10">
    <property type="entry name" value="Zinc finger, CCCH-type"/>
    <property type="match status" value="1"/>
</dbReference>
<dbReference type="SMART" id="SM00356">
    <property type="entry name" value="ZnF_C3H1"/>
    <property type="match status" value="3"/>
</dbReference>
<gene>
    <name evidence="13" type="ORF">BOKJ2_LOCUS8644</name>
</gene>
<dbReference type="EMBL" id="CAJFCW020000004">
    <property type="protein sequence ID" value="CAG9112935.1"/>
    <property type="molecule type" value="Genomic_DNA"/>
</dbReference>
<feature type="zinc finger region" description="C3H1-type" evidence="9">
    <location>
        <begin position="97"/>
        <end position="125"/>
    </location>
</feature>
<dbReference type="Pfam" id="PF14608">
    <property type="entry name" value="zf-CCCH_2"/>
    <property type="match status" value="2"/>
</dbReference>
<name>A0A811KTC1_9BILA</name>
<feature type="zinc finger region" description="C3H1-type" evidence="9">
    <location>
        <begin position="250"/>
        <end position="280"/>
    </location>
</feature>
<dbReference type="Proteomes" id="UP000614601">
    <property type="component" value="Unassembled WGS sequence"/>
</dbReference>
<dbReference type="InterPro" id="IPR018957">
    <property type="entry name" value="Znf_C3HC4_RING-type"/>
</dbReference>
<keyword evidence="3" id="KW-0808">Transferase</keyword>
<keyword evidence="5" id="KW-0677">Repeat</keyword>